<keyword evidence="3" id="KW-1185">Reference proteome</keyword>
<name>A0ABQ9VKY9_SAGOE</name>
<organism evidence="2 3">
    <name type="scientific">Saguinus oedipus</name>
    <name type="common">Cotton-top tamarin</name>
    <name type="synonym">Oedipomidas oedipus</name>
    <dbReference type="NCBI Taxonomy" id="9490"/>
    <lineage>
        <taxon>Eukaryota</taxon>
        <taxon>Metazoa</taxon>
        <taxon>Chordata</taxon>
        <taxon>Craniata</taxon>
        <taxon>Vertebrata</taxon>
        <taxon>Euteleostomi</taxon>
        <taxon>Mammalia</taxon>
        <taxon>Eutheria</taxon>
        <taxon>Euarchontoglires</taxon>
        <taxon>Primates</taxon>
        <taxon>Haplorrhini</taxon>
        <taxon>Platyrrhini</taxon>
        <taxon>Cebidae</taxon>
        <taxon>Callitrichinae</taxon>
        <taxon>Saguinus</taxon>
    </lineage>
</organism>
<comment type="caution">
    <text evidence="2">The sequence shown here is derived from an EMBL/GenBank/DDBJ whole genome shotgun (WGS) entry which is preliminary data.</text>
</comment>
<protein>
    <submittedName>
        <fullName evidence="2">Uncharacterized protein</fullName>
    </submittedName>
</protein>
<gene>
    <name evidence="2" type="ORF">P7K49_009775</name>
</gene>
<feature type="compositionally biased region" description="Low complexity" evidence="1">
    <location>
        <begin position="84"/>
        <end position="98"/>
    </location>
</feature>
<feature type="region of interest" description="Disordered" evidence="1">
    <location>
        <begin position="65"/>
        <end position="99"/>
    </location>
</feature>
<dbReference type="EMBL" id="JASSZA010000005">
    <property type="protein sequence ID" value="KAK2110029.1"/>
    <property type="molecule type" value="Genomic_DNA"/>
</dbReference>
<evidence type="ECO:0000313" key="2">
    <source>
        <dbReference type="EMBL" id="KAK2110029.1"/>
    </source>
</evidence>
<proteinExistence type="predicted"/>
<evidence type="ECO:0000256" key="1">
    <source>
        <dbReference type="SAM" id="MobiDB-lite"/>
    </source>
</evidence>
<dbReference type="Proteomes" id="UP001266305">
    <property type="component" value="Unassembled WGS sequence"/>
</dbReference>
<evidence type="ECO:0000313" key="3">
    <source>
        <dbReference type="Proteomes" id="UP001266305"/>
    </source>
</evidence>
<sequence>MELFSRPQILVTISNVYMTRAQLMICHVSVARRTTSCCSATWLPSLTRTHGASFFDPNARANGCGTSSGSSPNDFHWKSRDSSSCRPPSSTTARASPPDFKKSEMNAVVADMCTNARCIVGKSWIPKVSPRSRCSRLRMMPPPPSSVKWARVSSHEALSRAGFATLSALHDHSYLLRKRPQGSSLCM</sequence>
<accession>A0ABQ9VKY9</accession>
<reference evidence="2 3" key="1">
    <citation type="submission" date="2023-05" db="EMBL/GenBank/DDBJ databases">
        <title>B98-5 Cell Line De Novo Hybrid Assembly: An Optical Mapping Approach.</title>
        <authorList>
            <person name="Kananen K."/>
            <person name="Auerbach J.A."/>
            <person name="Kautto E."/>
            <person name="Blachly J.S."/>
        </authorList>
    </citation>
    <scope>NUCLEOTIDE SEQUENCE [LARGE SCALE GENOMIC DNA]</scope>
    <source>
        <strain evidence="2">B95-8</strain>
        <tissue evidence="2">Cell line</tissue>
    </source>
</reference>